<evidence type="ECO:0000256" key="2">
    <source>
        <dbReference type="ARBA" id="ARBA00022670"/>
    </source>
</evidence>
<dbReference type="GO" id="GO:0003677">
    <property type="term" value="F:DNA binding"/>
    <property type="evidence" value="ECO:0007669"/>
    <property type="project" value="UniProtKB-KW"/>
</dbReference>
<keyword evidence="7" id="KW-0064">Aspartyl protease</keyword>
<feature type="domain" description="Integrase catalytic" evidence="20">
    <location>
        <begin position="1111"/>
        <end position="1279"/>
    </location>
</feature>
<keyword evidence="11" id="KW-0694">RNA-binding</keyword>
<dbReference type="InterPro" id="IPR050951">
    <property type="entry name" value="Retrovirus_Pol_polyprotein"/>
</dbReference>
<dbReference type="GO" id="GO:0015074">
    <property type="term" value="P:DNA integration"/>
    <property type="evidence" value="ECO:0007669"/>
    <property type="project" value="UniProtKB-KW"/>
</dbReference>
<comment type="subcellular location">
    <subcellularLocation>
        <location evidence="1">Nucleus</location>
    </subcellularLocation>
</comment>
<dbReference type="InterPro" id="IPR001584">
    <property type="entry name" value="Integrase_cat-core"/>
</dbReference>
<keyword evidence="17" id="KW-0539">Nucleus</keyword>
<dbReference type="InterPro" id="IPR000953">
    <property type="entry name" value="Chromo/chromo_shadow_dom"/>
</dbReference>
<evidence type="ECO:0000256" key="12">
    <source>
        <dbReference type="ARBA" id="ARBA00022908"/>
    </source>
</evidence>
<evidence type="ECO:0000256" key="15">
    <source>
        <dbReference type="ARBA" id="ARBA00023125"/>
    </source>
</evidence>
<evidence type="ECO:0000256" key="13">
    <source>
        <dbReference type="ARBA" id="ARBA00022918"/>
    </source>
</evidence>
<evidence type="ECO:0000259" key="20">
    <source>
        <dbReference type="PROSITE" id="PS50994"/>
    </source>
</evidence>
<proteinExistence type="predicted"/>
<dbReference type="InterPro" id="IPR036397">
    <property type="entry name" value="RNaseH_sf"/>
</dbReference>
<evidence type="ECO:0000256" key="4">
    <source>
        <dbReference type="ARBA" id="ARBA00022695"/>
    </source>
</evidence>
<dbReference type="SMART" id="SM00298">
    <property type="entry name" value="CHROMO"/>
    <property type="match status" value="1"/>
</dbReference>
<dbReference type="Gene3D" id="3.30.70.270">
    <property type="match status" value="2"/>
</dbReference>
<feature type="domain" description="Chromo" evidence="19">
    <location>
        <begin position="1421"/>
        <end position="1480"/>
    </location>
</feature>
<dbReference type="PANTHER" id="PTHR37984:SF5">
    <property type="entry name" value="PROTEIN NYNRIN-LIKE"/>
    <property type="match status" value="1"/>
</dbReference>
<protein>
    <submittedName>
        <fullName evidence="21">Retroelement</fullName>
    </submittedName>
</protein>
<evidence type="ECO:0000256" key="16">
    <source>
        <dbReference type="ARBA" id="ARBA00023172"/>
    </source>
</evidence>
<dbReference type="CDD" id="cd09274">
    <property type="entry name" value="RNase_HI_RT_Ty3"/>
    <property type="match status" value="1"/>
</dbReference>
<dbReference type="OrthoDB" id="163970at2759"/>
<dbReference type="PROSITE" id="PS00598">
    <property type="entry name" value="CHROMO_1"/>
    <property type="match status" value="1"/>
</dbReference>
<evidence type="ECO:0000313" key="22">
    <source>
        <dbReference type="Proteomes" id="UP000237271"/>
    </source>
</evidence>
<dbReference type="InterPro" id="IPR041588">
    <property type="entry name" value="Integrase_H2C2"/>
</dbReference>
<keyword evidence="4" id="KW-0548">Nucleotidyltransferase</keyword>
<dbReference type="InterPro" id="IPR021109">
    <property type="entry name" value="Peptidase_aspartic_dom_sf"/>
</dbReference>
<dbReference type="GO" id="GO:0006310">
    <property type="term" value="P:DNA recombination"/>
    <property type="evidence" value="ECO:0007669"/>
    <property type="project" value="UniProtKB-KW"/>
</dbReference>
<dbReference type="InterPro" id="IPR001969">
    <property type="entry name" value="Aspartic_peptidase_AS"/>
</dbReference>
<dbReference type="InterPro" id="IPR043502">
    <property type="entry name" value="DNA/RNA_pol_sf"/>
</dbReference>
<gene>
    <name evidence="21" type="ORF">PHPALM_3553</name>
</gene>
<dbReference type="GO" id="GO:0003964">
    <property type="term" value="F:RNA-directed DNA polymerase activity"/>
    <property type="evidence" value="ECO:0007669"/>
    <property type="project" value="UniProtKB-KW"/>
</dbReference>
<dbReference type="CDD" id="cd00303">
    <property type="entry name" value="retropepsin_like"/>
    <property type="match status" value="1"/>
</dbReference>
<dbReference type="GO" id="GO:0003887">
    <property type="term" value="F:DNA-directed DNA polymerase activity"/>
    <property type="evidence" value="ECO:0007669"/>
    <property type="project" value="UniProtKB-KW"/>
</dbReference>
<evidence type="ECO:0000256" key="7">
    <source>
        <dbReference type="ARBA" id="ARBA00022750"/>
    </source>
</evidence>
<dbReference type="FunFam" id="3.30.70.270:FF:000020">
    <property type="entry name" value="Transposon Tf2-6 polyprotein-like Protein"/>
    <property type="match status" value="1"/>
</dbReference>
<dbReference type="GO" id="GO:0004519">
    <property type="term" value="F:endonuclease activity"/>
    <property type="evidence" value="ECO:0007669"/>
    <property type="project" value="UniProtKB-KW"/>
</dbReference>
<keyword evidence="8" id="KW-0255">Endonuclease</keyword>
<dbReference type="InterPro" id="IPR012337">
    <property type="entry name" value="RNaseH-like_sf"/>
</dbReference>
<keyword evidence="3" id="KW-0808">Transferase</keyword>
<keyword evidence="10" id="KW-0460">Magnesium</keyword>
<dbReference type="GO" id="GO:0006508">
    <property type="term" value="P:proteolysis"/>
    <property type="evidence" value="ECO:0007669"/>
    <property type="project" value="UniProtKB-KW"/>
</dbReference>
<evidence type="ECO:0000256" key="8">
    <source>
        <dbReference type="ARBA" id="ARBA00022759"/>
    </source>
</evidence>
<dbReference type="SUPFAM" id="SSF56672">
    <property type="entry name" value="DNA/RNA polymerases"/>
    <property type="match status" value="1"/>
</dbReference>
<dbReference type="CDD" id="cd01647">
    <property type="entry name" value="RT_LTR"/>
    <property type="match status" value="1"/>
</dbReference>
<dbReference type="Proteomes" id="UP000237271">
    <property type="component" value="Unassembled WGS sequence"/>
</dbReference>
<dbReference type="PROSITE" id="PS50013">
    <property type="entry name" value="CHROMO_2"/>
    <property type="match status" value="1"/>
</dbReference>
<accession>A0A2P4YM32</accession>
<evidence type="ECO:0000313" key="21">
    <source>
        <dbReference type="EMBL" id="POM78867.1"/>
    </source>
</evidence>
<dbReference type="Pfam" id="PF17921">
    <property type="entry name" value="Integrase_H2C2"/>
    <property type="match status" value="1"/>
</dbReference>
<sequence>MVDSNMEHQAADMQPDQFMQAIEQIAAGLSQQNAQVYQDFQVYLQGYQQQVQQQLQAHSAQREHKIEGVTMPTYHGRPHESVDEFIFRAKLFMQGKCIDFTNPHNGPRVVAMLAANFRDGAASWYHAKVMVEHVIYTTLDELHAALTAEFVPPDQQFRLRAELRQCKQRGSVDDFVKDFRRIMAQIHGMHPQDQVDHFCEGLKSETKKEVMYLRCETPSLQLRLMSARISLTNVADLLACSLVAALEKGRLRWTYLWSTAGSSTSVLAASATSASTAKRMDTESPVVRAGKDQAVERRGKARAWGREMAGLDGLSVEPAQQESPRPTETSSIEIMELSTLDAGHSTPFIKTVYIADKPLRVLIDSGASHCILKDGVMDTAQMPIIQVSARGFDGGVQQRLVPTCDLTVDCDSVICRVSFIFWPMTYDYDGILGRPRLEQCNPVIDWANQSLAFSSSNTDHPAIPPSLCNEEVSEVTFEDFRWRLEAGEYADVYTVETARHEGRHPVAAAVRALLHEFQDVLPDDLPDRLPPERDVEHEIALRPGAVPAARVPFRHSPVERAALAAYVAELLRKGWMEQSDSPWTSSIFAVPKKDPVTGASVRKVDWIRAGDISHPVRWVIDYRYLKSQTTVPRVPLSRIDDILDTLQGAKIFSCIDLTSGYHQMRLKPGSRPATPFQEDGELFQWVVAPMGLAGMPGSWTRLMRYIFGNSRFSRFCVVYLDDICTLSDHVERLRAVLTALRSAELYVNPKKCTWAQEAVVFLGHRIANSTITLDPAKTAAIRDMVAPTNARELQRFLGMCGYYRRFLAAYAELVQPLSDLLKQSTSWTWGLLQPTAFERVKDLLQRSPVLQLPDFARRFFVTTDASDIAVGGVLSQVHDFGEHPVAFLSRKLSDTERRWPAHEKELYAIKFCLDKWRPYLLGAKFTVYTDNIACKWFFTKNTSLSQTASLVRYFQPVQFRRISSSRQNQRGGGCALSTRRCQYYGRRWTRPCRALYSSDPDCQHLLQQLQENWSIEGKYSLNNELIVVRDGRSQRILLPRDDKLLLDVLIQYHDEATVAHPGVVRTYLAVRQDFVWNGLRSTVADYVRTCETCMHNKTGERKKGLLQPLPIPDAPWVDVAMDFVTGLPTSGGFDAVLVVVCRLSKRARYLPTRKTADAEEVARRFYDSIVVIHGAPRSIVSDRDPKFISKFWQVVMASMHVELRMTVSHRAQADGQSERQIRTLEDALRCTVSHYGDNWSEWLTSIEYAHASLVNVSTGKTPMEVDTGRRPIPRIWAASNSCLFLEDRQAAIDYAKDQLSKAQVRQKHYYDKHRSHTTFELSDFVYVRAKLLNKTFSTPDYDISKDTTKNKLLPRWVGPFPIAKRIGENSYQLVLPPALKSHDVFNVNQLKLSIGCPPEFVGRPVRRAAPVLYVDQGNRIYVIAALLQKRHRQGCVQYLVKWADLPDTENSWENVGNISKVAHWSTLLAGFRQRQRRTSI</sequence>
<evidence type="ECO:0000256" key="5">
    <source>
        <dbReference type="ARBA" id="ARBA00022722"/>
    </source>
</evidence>
<comment type="caution">
    <text evidence="21">The sequence shown here is derived from an EMBL/GenBank/DDBJ whole genome shotgun (WGS) entry which is preliminary data.</text>
</comment>
<dbReference type="PROSITE" id="PS00141">
    <property type="entry name" value="ASP_PROTEASE"/>
    <property type="match status" value="1"/>
</dbReference>
<dbReference type="InterPro" id="IPR023780">
    <property type="entry name" value="Chromo_domain"/>
</dbReference>
<dbReference type="Gene3D" id="2.40.70.10">
    <property type="entry name" value="Acid Proteases"/>
    <property type="match status" value="1"/>
</dbReference>
<dbReference type="InterPro" id="IPR041577">
    <property type="entry name" value="RT_RNaseH_2"/>
</dbReference>
<dbReference type="FunFam" id="3.10.20.370:FF:000001">
    <property type="entry name" value="Retrovirus-related Pol polyprotein from transposon 17.6-like protein"/>
    <property type="match status" value="1"/>
</dbReference>
<evidence type="ECO:0000256" key="14">
    <source>
        <dbReference type="ARBA" id="ARBA00022932"/>
    </source>
</evidence>
<keyword evidence="12" id="KW-0229">DNA integration</keyword>
<dbReference type="InterPro" id="IPR056924">
    <property type="entry name" value="SH3_Tf2-1"/>
</dbReference>
<keyword evidence="16" id="KW-0233">DNA recombination</keyword>
<keyword evidence="13" id="KW-0695">RNA-directed DNA polymerase</keyword>
<name>A0A2P4YM32_9STRA</name>
<evidence type="ECO:0000256" key="6">
    <source>
        <dbReference type="ARBA" id="ARBA00022723"/>
    </source>
</evidence>
<organism evidence="21 22">
    <name type="scientific">Phytophthora palmivora</name>
    <dbReference type="NCBI Taxonomy" id="4796"/>
    <lineage>
        <taxon>Eukaryota</taxon>
        <taxon>Sar</taxon>
        <taxon>Stramenopiles</taxon>
        <taxon>Oomycota</taxon>
        <taxon>Peronosporomycetes</taxon>
        <taxon>Peronosporales</taxon>
        <taxon>Peronosporaceae</taxon>
        <taxon>Phytophthora</taxon>
    </lineage>
</organism>
<keyword evidence="14" id="KW-0239">DNA-directed DNA polymerase</keyword>
<dbReference type="InterPro" id="IPR005162">
    <property type="entry name" value="Retrotrans_gag_dom"/>
</dbReference>
<dbReference type="SUPFAM" id="SSF54160">
    <property type="entry name" value="Chromo domain-like"/>
    <property type="match status" value="1"/>
</dbReference>
<dbReference type="SUPFAM" id="SSF53098">
    <property type="entry name" value="Ribonuclease H-like"/>
    <property type="match status" value="1"/>
</dbReference>
<dbReference type="Pfam" id="PF00078">
    <property type="entry name" value="RVT_1"/>
    <property type="match status" value="1"/>
</dbReference>
<evidence type="ECO:0000256" key="1">
    <source>
        <dbReference type="ARBA" id="ARBA00004123"/>
    </source>
</evidence>
<dbReference type="GO" id="GO:0004190">
    <property type="term" value="F:aspartic-type endopeptidase activity"/>
    <property type="evidence" value="ECO:0007669"/>
    <property type="project" value="UniProtKB-KW"/>
</dbReference>
<dbReference type="Gene3D" id="2.40.50.40">
    <property type="match status" value="1"/>
</dbReference>
<dbReference type="PROSITE" id="PS50994">
    <property type="entry name" value="INTEGRASE"/>
    <property type="match status" value="1"/>
</dbReference>
<evidence type="ECO:0000256" key="18">
    <source>
        <dbReference type="ARBA" id="ARBA00023268"/>
    </source>
</evidence>
<keyword evidence="9" id="KW-0378">Hydrolase</keyword>
<dbReference type="Gene3D" id="3.10.10.10">
    <property type="entry name" value="HIV Type 1 Reverse Transcriptase, subunit A, domain 1"/>
    <property type="match status" value="1"/>
</dbReference>
<dbReference type="Pfam" id="PF24626">
    <property type="entry name" value="SH3_Tf2-1"/>
    <property type="match status" value="1"/>
</dbReference>
<dbReference type="Pfam" id="PF03732">
    <property type="entry name" value="Retrotrans_gag"/>
    <property type="match status" value="1"/>
</dbReference>
<dbReference type="Gene3D" id="3.30.420.10">
    <property type="entry name" value="Ribonuclease H-like superfamily/Ribonuclease H"/>
    <property type="match status" value="1"/>
</dbReference>
<dbReference type="Pfam" id="PF17919">
    <property type="entry name" value="RT_RNaseH_2"/>
    <property type="match status" value="1"/>
</dbReference>
<dbReference type="SUPFAM" id="SSF50630">
    <property type="entry name" value="Acid proteases"/>
    <property type="match status" value="1"/>
</dbReference>
<keyword evidence="6" id="KW-0479">Metal-binding</keyword>
<dbReference type="EMBL" id="NCKW01001887">
    <property type="protein sequence ID" value="POM78867.1"/>
    <property type="molecule type" value="Genomic_DNA"/>
</dbReference>
<dbReference type="GO" id="GO:0005634">
    <property type="term" value="C:nucleus"/>
    <property type="evidence" value="ECO:0007669"/>
    <property type="project" value="UniProtKB-SubCell"/>
</dbReference>
<evidence type="ECO:0000256" key="17">
    <source>
        <dbReference type="ARBA" id="ARBA00023242"/>
    </source>
</evidence>
<dbReference type="GO" id="GO:0003723">
    <property type="term" value="F:RNA binding"/>
    <property type="evidence" value="ECO:0007669"/>
    <property type="project" value="UniProtKB-KW"/>
</dbReference>
<evidence type="ECO:0000256" key="10">
    <source>
        <dbReference type="ARBA" id="ARBA00022842"/>
    </source>
</evidence>
<evidence type="ECO:0000259" key="19">
    <source>
        <dbReference type="PROSITE" id="PS50013"/>
    </source>
</evidence>
<dbReference type="InterPro" id="IPR016197">
    <property type="entry name" value="Chromo-like_dom_sf"/>
</dbReference>
<keyword evidence="5" id="KW-0540">Nuclease</keyword>
<dbReference type="InterPro" id="IPR000477">
    <property type="entry name" value="RT_dom"/>
</dbReference>
<keyword evidence="22" id="KW-1185">Reference proteome</keyword>
<keyword evidence="2" id="KW-0645">Protease</keyword>
<evidence type="ECO:0000256" key="11">
    <source>
        <dbReference type="ARBA" id="ARBA00022884"/>
    </source>
</evidence>
<keyword evidence="18" id="KW-0511">Multifunctional enzyme</keyword>
<dbReference type="GO" id="GO:0046872">
    <property type="term" value="F:metal ion binding"/>
    <property type="evidence" value="ECO:0007669"/>
    <property type="project" value="UniProtKB-KW"/>
</dbReference>
<dbReference type="InterPro" id="IPR023779">
    <property type="entry name" value="Chromodomain_CS"/>
</dbReference>
<dbReference type="InterPro" id="IPR043128">
    <property type="entry name" value="Rev_trsase/Diguanyl_cyclase"/>
</dbReference>
<keyword evidence="15" id="KW-0238">DNA-binding</keyword>
<reference evidence="21 22" key="1">
    <citation type="journal article" date="2017" name="Genome Biol. Evol.">
        <title>Phytophthora megakarya and P. palmivora, closely related causal agents of cacao black pod rot, underwent increases in genome sizes and gene numbers by different mechanisms.</title>
        <authorList>
            <person name="Ali S.S."/>
            <person name="Shao J."/>
            <person name="Lary D.J."/>
            <person name="Kronmiller B."/>
            <person name="Shen D."/>
            <person name="Strem M.D."/>
            <person name="Amoako-Attah I."/>
            <person name="Akrofi A.Y."/>
            <person name="Begoude B.A."/>
            <person name="Ten Hoopen G.M."/>
            <person name="Coulibaly K."/>
            <person name="Kebe B.I."/>
            <person name="Melnick R.L."/>
            <person name="Guiltinan M.J."/>
            <person name="Tyler B.M."/>
            <person name="Meinhardt L.W."/>
            <person name="Bailey B.A."/>
        </authorList>
    </citation>
    <scope>NUCLEOTIDE SEQUENCE [LARGE SCALE GENOMIC DNA]</scope>
    <source>
        <strain evidence="22">sbr112.9</strain>
    </source>
</reference>
<dbReference type="Pfam" id="PF00385">
    <property type="entry name" value="Chromo"/>
    <property type="match status" value="1"/>
</dbReference>
<evidence type="ECO:0000256" key="9">
    <source>
        <dbReference type="ARBA" id="ARBA00022801"/>
    </source>
</evidence>
<dbReference type="Gene3D" id="1.10.340.70">
    <property type="match status" value="1"/>
</dbReference>
<dbReference type="PANTHER" id="PTHR37984">
    <property type="entry name" value="PROTEIN CBG26694"/>
    <property type="match status" value="1"/>
</dbReference>
<evidence type="ECO:0000256" key="3">
    <source>
        <dbReference type="ARBA" id="ARBA00022679"/>
    </source>
</evidence>